<evidence type="ECO:0000313" key="2">
    <source>
        <dbReference type="Proteomes" id="UP001233999"/>
    </source>
</evidence>
<reference evidence="1" key="1">
    <citation type="journal article" date="2023" name="IScience">
        <title>Live-bearing cockroach genome reveals convergent evolutionary mechanisms linked to viviparity in insects and beyond.</title>
        <authorList>
            <person name="Fouks B."/>
            <person name="Harrison M.C."/>
            <person name="Mikhailova A.A."/>
            <person name="Marchal E."/>
            <person name="English S."/>
            <person name="Carruthers M."/>
            <person name="Jennings E.C."/>
            <person name="Chiamaka E.L."/>
            <person name="Frigard R.A."/>
            <person name="Pippel M."/>
            <person name="Attardo G.M."/>
            <person name="Benoit J.B."/>
            <person name="Bornberg-Bauer E."/>
            <person name="Tobe S.S."/>
        </authorList>
    </citation>
    <scope>NUCLEOTIDE SEQUENCE</scope>
    <source>
        <strain evidence="1">Stay&amp;Tobe</strain>
    </source>
</reference>
<reference evidence="1" key="2">
    <citation type="submission" date="2023-05" db="EMBL/GenBank/DDBJ databases">
        <authorList>
            <person name="Fouks B."/>
        </authorList>
    </citation>
    <scope>NUCLEOTIDE SEQUENCE</scope>
    <source>
        <strain evidence="1">Stay&amp;Tobe</strain>
        <tissue evidence="1">Testes</tissue>
    </source>
</reference>
<dbReference type="AlphaFoldDB" id="A0AAD8A064"/>
<protein>
    <submittedName>
        <fullName evidence="1">Uncharacterized protein</fullName>
    </submittedName>
</protein>
<evidence type="ECO:0000313" key="1">
    <source>
        <dbReference type="EMBL" id="KAJ9589972.1"/>
    </source>
</evidence>
<feature type="non-terminal residue" evidence="1">
    <location>
        <position position="1"/>
    </location>
</feature>
<accession>A0AAD8A064</accession>
<comment type="caution">
    <text evidence="1">The sequence shown here is derived from an EMBL/GenBank/DDBJ whole genome shotgun (WGS) entry which is preliminary data.</text>
</comment>
<name>A0AAD8A064_DIPPU</name>
<organism evidence="1 2">
    <name type="scientific">Diploptera punctata</name>
    <name type="common">Pacific beetle cockroach</name>
    <dbReference type="NCBI Taxonomy" id="6984"/>
    <lineage>
        <taxon>Eukaryota</taxon>
        <taxon>Metazoa</taxon>
        <taxon>Ecdysozoa</taxon>
        <taxon>Arthropoda</taxon>
        <taxon>Hexapoda</taxon>
        <taxon>Insecta</taxon>
        <taxon>Pterygota</taxon>
        <taxon>Neoptera</taxon>
        <taxon>Polyneoptera</taxon>
        <taxon>Dictyoptera</taxon>
        <taxon>Blattodea</taxon>
        <taxon>Blaberoidea</taxon>
        <taxon>Blaberidae</taxon>
        <taxon>Diplopterinae</taxon>
        <taxon>Diploptera</taxon>
    </lineage>
</organism>
<sequence length="174" mass="19859">DLKNETDSNLLVVLCLWGATQLLTRMKKQFQYSNVSPTTMLATSKQTKYIQRTLSIKFLSFTRELYVWYTSLRVTVTLVYKNDIQAALLDELNHETLDYVESDQSAESSDSDDEDITVPHVVQGKNSLWLKGSAKNVKILKEDEIHALFGLYYAAGVLKSRNSEINPRSTRECN</sequence>
<gene>
    <name evidence="1" type="ORF">L9F63_016918</name>
</gene>
<proteinExistence type="predicted"/>
<dbReference type="EMBL" id="JASPKZ010004580">
    <property type="protein sequence ID" value="KAJ9589972.1"/>
    <property type="molecule type" value="Genomic_DNA"/>
</dbReference>
<dbReference type="Proteomes" id="UP001233999">
    <property type="component" value="Unassembled WGS sequence"/>
</dbReference>
<keyword evidence="2" id="KW-1185">Reference proteome</keyword>
<feature type="non-terminal residue" evidence="1">
    <location>
        <position position="174"/>
    </location>
</feature>